<dbReference type="RefSeq" id="WP_354548911.1">
    <property type="nucleotide sequence ID" value="NZ_JBEPSM010000001.1"/>
</dbReference>
<evidence type="ECO:0000256" key="1">
    <source>
        <dbReference type="ARBA" id="ARBA00022679"/>
    </source>
</evidence>
<keyword evidence="2" id="KW-0012">Acyltransferase</keyword>
<feature type="domain" description="N-acetyltransferase" evidence="3">
    <location>
        <begin position="3"/>
        <end position="153"/>
    </location>
</feature>
<dbReference type="PANTHER" id="PTHR43877">
    <property type="entry name" value="AMINOALKYLPHOSPHONATE N-ACETYLTRANSFERASE-RELATED-RELATED"/>
    <property type="match status" value="1"/>
</dbReference>
<keyword evidence="1" id="KW-0808">Transferase</keyword>
<reference evidence="4 5" key="1">
    <citation type="submission" date="2024-06" db="EMBL/GenBank/DDBJ databases">
        <title>Sorghum-associated microbial communities from plants grown in Nebraska, USA.</title>
        <authorList>
            <person name="Schachtman D."/>
        </authorList>
    </citation>
    <scope>NUCLEOTIDE SEQUENCE [LARGE SCALE GENOMIC DNA]</scope>
    <source>
        <strain evidence="4 5">3207</strain>
    </source>
</reference>
<keyword evidence="5" id="KW-1185">Reference proteome</keyword>
<accession>A0ABV2QV29</accession>
<evidence type="ECO:0000259" key="3">
    <source>
        <dbReference type="PROSITE" id="PS51186"/>
    </source>
</evidence>
<comment type="caution">
    <text evidence="4">The sequence shown here is derived from an EMBL/GenBank/DDBJ whole genome shotgun (WGS) entry which is preliminary data.</text>
</comment>
<sequence>MPFSIRSAHPDECPSLRVIERDAAQRFRTVGLDAVADSDTTSEAFLRSVFAHGIVLCAAEADDAPIGFLLAGQLDHALHLYEISVSYAYGGQGIGSALLAAAEDEARRRGLSRLTLATFRDVPWNRPFYERRGFAEVLVDDWTPAFFLLQAGEELSGLPLDNRLFMRKELG</sequence>
<dbReference type="EMBL" id="JBEPSM010000001">
    <property type="protein sequence ID" value="MET4632864.1"/>
    <property type="molecule type" value="Genomic_DNA"/>
</dbReference>
<protein>
    <submittedName>
        <fullName evidence="4">GNAT superfamily N-acetyltransferase</fullName>
    </submittedName>
</protein>
<dbReference type="PROSITE" id="PS51186">
    <property type="entry name" value="GNAT"/>
    <property type="match status" value="1"/>
</dbReference>
<dbReference type="SUPFAM" id="SSF55729">
    <property type="entry name" value="Acyl-CoA N-acyltransferases (Nat)"/>
    <property type="match status" value="1"/>
</dbReference>
<dbReference type="InterPro" id="IPR000182">
    <property type="entry name" value="GNAT_dom"/>
</dbReference>
<evidence type="ECO:0000313" key="4">
    <source>
        <dbReference type="EMBL" id="MET4632864.1"/>
    </source>
</evidence>
<dbReference type="Pfam" id="PF00583">
    <property type="entry name" value="Acetyltransf_1"/>
    <property type="match status" value="1"/>
</dbReference>
<dbReference type="InterPro" id="IPR050832">
    <property type="entry name" value="Bact_Acetyltransf"/>
</dbReference>
<proteinExistence type="predicted"/>
<dbReference type="Gene3D" id="3.40.630.30">
    <property type="match status" value="1"/>
</dbReference>
<dbReference type="Proteomes" id="UP001549321">
    <property type="component" value="Unassembled WGS sequence"/>
</dbReference>
<evidence type="ECO:0000256" key="2">
    <source>
        <dbReference type="ARBA" id="ARBA00023315"/>
    </source>
</evidence>
<name>A0ABV2QV29_9HYPH</name>
<gene>
    <name evidence="4" type="ORF">ABIE08_000777</name>
</gene>
<dbReference type="CDD" id="cd04301">
    <property type="entry name" value="NAT_SF"/>
    <property type="match status" value="1"/>
</dbReference>
<evidence type="ECO:0000313" key="5">
    <source>
        <dbReference type="Proteomes" id="UP001549321"/>
    </source>
</evidence>
<organism evidence="4 5">
    <name type="scientific">Kaistia defluvii</name>
    <dbReference type="NCBI Taxonomy" id="410841"/>
    <lineage>
        <taxon>Bacteria</taxon>
        <taxon>Pseudomonadati</taxon>
        <taxon>Pseudomonadota</taxon>
        <taxon>Alphaproteobacteria</taxon>
        <taxon>Hyphomicrobiales</taxon>
        <taxon>Kaistiaceae</taxon>
        <taxon>Kaistia</taxon>
    </lineage>
</organism>
<dbReference type="InterPro" id="IPR016181">
    <property type="entry name" value="Acyl_CoA_acyltransferase"/>
</dbReference>